<proteinExistence type="predicted"/>
<feature type="domain" description="DUF6471" evidence="1">
    <location>
        <begin position="108"/>
        <end position="163"/>
    </location>
</feature>
<feature type="domain" description="DUF6471" evidence="1">
    <location>
        <begin position="31"/>
        <end position="93"/>
    </location>
</feature>
<evidence type="ECO:0000313" key="3">
    <source>
        <dbReference type="Proteomes" id="UP000189627"/>
    </source>
</evidence>
<reference evidence="3" key="1">
    <citation type="submission" date="2017-02" db="EMBL/GenBank/DDBJ databases">
        <title>Complete genome sequence of Cupriavidus necator strain NH9, a 3-chlorobenzoate degrader.</title>
        <authorList>
            <person name="Moriuchi R."/>
            <person name="Dohra H."/>
            <person name="Ogawa N."/>
        </authorList>
    </citation>
    <scope>NUCLEOTIDE SEQUENCE [LARGE SCALE GENOMIC DNA]</scope>
    <source>
        <strain evidence="3">NH9</strain>
    </source>
</reference>
<name>A0A1U9UJW2_CUPNE</name>
<dbReference type="Proteomes" id="UP000189627">
    <property type="component" value="Chromosome 1"/>
</dbReference>
<accession>A0A1U9UJW2</accession>
<dbReference type="AlphaFoldDB" id="A0A1U9UJW2"/>
<dbReference type="Pfam" id="PF20075">
    <property type="entry name" value="DUF6471"/>
    <property type="match status" value="2"/>
</dbReference>
<dbReference type="EMBL" id="CP017757">
    <property type="protein sequence ID" value="AQV92571.1"/>
    <property type="molecule type" value="Genomic_DNA"/>
</dbReference>
<evidence type="ECO:0000259" key="1">
    <source>
        <dbReference type="Pfam" id="PF20075"/>
    </source>
</evidence>
<protein>
    <recommendedName>
        <fullName evidence="1">DUF6471 domain-containing protein</fullName>
    </recommendedName>
</protein>
<evidence type="ECO:0000313" key="2">
    <source>
        <dbReference type="EMBL" id="AQV92571.1"/>
    </source>
</evidence>
<gene>
    <name evidence="2" type="ORF">BJN34_01530</name>
</gene>
<organism evidence="2 3">
    <name type="scientific">Cupriavidus necator</name>
    <name type="common">Alcaligenes eutrophus</name>
    <name type="synonym">Ralstonia eutropha</name>
    <dbReference type="NCBI Taxonomy" id="106590"/>
    <lineage>
        <taxon>Bacteria</taxon>
        <taxon>Pseudomonadati</taxon>
        <taxon>Pseudomonadota</taxon>
        <taxon>Betaproteobacteria</taxon>
        <taxon>Burkholderiales</taxon>
        <taxon>Burkholderiaceae</taxon>
        <taxon>Cupriavidus</taxon>
    </lineage>
</organism>
<sequence>MSPTSPLRWEFYFFKSSLTTKIAVSHVDTAWTRLASRTARGLLARKGFNYDALAASLTGMGVQESFRGAESKIQRGAYRFTFFLQVLQAVDAEYPQQWTTFVESRESWEVIATHIFLEELKNSGLDYKKLARRFAKCGIASDPNVLESQISSGDFQFTLILQLSLVAPIAGIERFVDRRDVERTPSESGDAPRR</sequence>
<dbReference type="RefSeq" id="WP_234824880.1">
    <property type="nucleotide sequence ID" value="NZ_CP017757.2"/>
</dbReference>
<dbReference type="KEGG" id="cuh:BJN34_01530"/>
<dbReference type="InterPro" id="IPR045526">
    <property type="entry name" value="DUF6471"/>
</dbReference>